<dbReference type="GeneID" id="112690113"/>
<keyword evidence="2" id="KW-1185">Reference proteome</keyword>
<dbReference type="Gene3D" id="1.10.238.10">
    <property type="entry name" value="EF-hand"/>
    <property type="match status" value="1"/>
</dbReference>
<evidence type="ECO:0000259" key="1">
    <source>
        <dbReference type="Pfam" id="PF25325"/>
    </source>
</evidence>
<accession>A0A8B8G9D2</accession>
<dbReference type="InterPro" id="IPR011992">
    <property type="entry name" value="EF-hand-dom_pair"/>
</dbReference>
<sequence length="431" mass="50397">HGLNYLQFPQYYSKQQENESLPLYLNASTLPKKKRFNDPILPKHIDNNTKFGISNKCLQKSSIRDLIFPNRVVNKTFGNDEDETEYYNNYKGAYRSNGVGKQFNRKYTTNIDPDYRYGITSKPLPAGVWFKNNVQPKKPSNDKHDTDFVTKILNSGNTVRVRYPYIDKRQGKFLGRSYLKAVDVLTRNEPDEKYLGRIALLSAINKTKVTVKKKQRDLKAMLEMYKSLDKESTGWLPREQVYEVCYQHQIRPDKKLFDVALDLIHAIKNDRVRYDLFMDLLDPNVMFSVDLKNENHHEYISTYKNDYENRSSQNVRSNKKIDYTCTYDYPPVKPAVFAHQDSFGSETDVKTVLSPTIFTLYGLTYRDFFIERSKEVIQKLFKDAGINLPNDTFNLIWDIASQKSDNDGKVNIEGFRQVYNDFKAGKILKKK</sequence>
<evidence type="ECO:0000313" key="2">
    <source>
        <dbReference type="Proteomes" id="UP000694846"/>
    </source>
</evidence>
<feature type="non-terminal residue" evidence="3">
    <location>
        <position position="1"/>
    </location>
</feature>
<dbReference type="Pfam" id="PF25325">
    <property type="entry name" value="EF-hand_EFHB_C"/>
    <property type="match status" value="1"/>
</dbReference>
<dbReference type="AlphaFoldDB" id="A0A8B8G9D2"/>
<proteinExistence type="predicted"/>
<dbReference type="RefSeq" id="XP_025419824.1">
    <property type="nucleotide sequence ID" value="XM_025564039.1"/>
</dbReference>
<dbReference type="InterPro" id="IPR057428">
    <property type="entry name" value="EFHB_EF-hand_C"/>
</dbReference>
<dbReference type="SUPFAM" id="SSF47473">
    <property type="entry name" value="EF-hand"/>
    <property type="match status" value="1"/>
</dbReference>
<dbReference type="OrthoDB" id="2096280at2759"/>
<evidence type="ECO:0000313" key="3">
    <source>
        <dbReference type="RefSeq" id="XP_025419824.1"/>
    </source>
</evidence>
<feature type="domain" description="EFHB C-terminal EF-hand" evidence="1">
    <location>
        <begin position="350"/>
        <end position="424"/>
    </location>
</feature>
<name>A0A8B8G9D2_9HEMI</name>
<protein>
    <submittedName>
        <fullName evidence="3">Uncharacterized protein LOC112690113</fullName>
    </submittedName>
</protein>
<dbReference type="Proteomes" id="UP000694846">
    <property type="component" value="Unplaced"/>
</dbReference>
<organism evidence="2 3">
    <name type="scientific">Sipha flava</name>
    <name type="common">yellow sugarcane aphid</name>
    <dbReference type="NCBI Taxonomy" id="143950"/>
    <lineage>
        <taxon>Eukaryota</taxon>
        <taxon>Metazoa</taxon>
        <taxon>Ecdysozoa</taxon>
        <taxon>Arthropoda</taxon>
        <taxon>Hexapoda</taxon>
        <taxon>Insecta</taxon>
        <taxon>Pterygota</taxon>
        <taxon>Neoptera</taxon>
        <taxon>Paraneoptera</taxon>
        <taxon>Hemiptera</taxon>
        <taxon>Sternorrhyncha</taxon>
        <taxon>Aphidomorpha</taxon>
        <taxon>Aphidoidea</taxon>
        <taxon>Aphididae</taxon>
        <taxon>Sipha</taxon>
    </lineage>
</organism>
<reference evidence="3" key="1">
    <citation type="submission" date="2025-08" db="UniProtKB">
        <authorList>
            <consortium name="RefSeq"/>
        </authorList>
    </citation>
    <scope>IDENTIFICATION</scope>
    <source>
        <tissue evidence="3">Whole body</tissue>
    </source>
</reference>
<gene>
    <name evidence="3" type="primary">LOC112690113</name>
</gene>